<evidence type="ECO:0000313" key="3">
    <source>
        <dbReference type="Proteomes" id="UP000625316"/>
    </source>
</evidence>
<accession>A0A928VNZ6</accession>
<dbReference type="RefSeq" id="WP_264325048.1">
    <property type="nucleotide sequence ID" value="NZ_JADEXQ010000031.1"/>
</dbReference>
<organism evidence="2 3">
    <name type="scientific">Romeriopsis navalis LEGE 11480</name>
    <dbReference type="NCBI Taxonomy" id="2777977"/>
    <lineage>
        <taxon>Bacteria</taxon>
        <taxon>Bacillati</taxon>
        <taxon>Cyanobacteriota</taxon>
        <taxon>Cyanophyceae</taxon>
        <taxon>Leptolyngbyales</taxon>
        <taxon>Leptolyngbyaceae</taxon>
        <taxon>Romeriopsis</taxon>
        <taxon>Romeriopsis navalis</taxon>
    </lineage>
</organism>
<comment type="caution">
    <text evidence="2">The sequence shown here is derived from an EMBL/GenBank/DDBJ whole genome shotgun (WGS) entry which is preliminary data.</text>
</comment>
<dbReference type="InterPro" id="IPR009045">
    <property type="entry name" value="Zn_M74/Hedgehog-like"/>
</dbReference>
<name>A0A928VNZ6_9CYAN</name>
<keyword evidence="3" id="KW-1185">Reference proteome</keyword>
<dbReference type="SUPFAM" id="SSF55166">
    <property type="entry name" value="Hedgehog/DD-peptidase"/>
    <property type="match status" value="1"/>
</dbReference>
<dbReference type="EMBL" id="JADEXQ010000031">
    <property type="protein sequence ID" value="MBE9030221.1"/>
    <property type="molecule type" value="Genomic_DNA"/>
</dbReference>
<reference evidence="2" key="1">
    <citation type="submission" date="2020-10" db="EMBL/GenBank/DDBJ databases">
        <authorList>
            <person name="Castelo-Branco R."/>
            <person name="Eusebio N."/>
            <person name="Adriana R."/>
            <person name="Vieira A."/>
            <person name="Brugerolle De Fraissinette N."/>
            <person name="Rezende De Castro R."/>
            <person name="Schneider M.P."/>
            <person name="Vasconcelos V."/>
            <person name="Leao P.N."/>
        </authorList>
    </citation>
    <scope>NUCLEOTIDE SEQUENCE</scope>
    <source>
        <strain evidence="2">LEGE 11480</strain>
    </source>
</reference>
<protein>
    <submittedName>
        <fullName evidence="2">Peptidoglycan-binding protein</fullName>
    </submittedName>
</protein>
<dbReference type="InterPro" id="IPR002477">
    <property type="entry name" value="Peptidoglycan-bd-like"/>
</dbReference>
<dbReference type="InterPro" id="IPR036366">
    <property type="entry name" value="PGBDSf"/>
</dbReference>
<dbReference type="SUPFAM" id="SSF47090">
    <property type="entry name" value="PGBD-like"/>
    <property type="match status" value="1"/>
</dbReference>
<sequence length="367" mass="41528">MAFNASALGLKTIFQGSWGDVVTGWQRFLASKKYPVGVADGAFGRATDLATKDYQKANDLGADGVVGTKTYQVALRQGLIFFLPNLTAWRLLEGLNFGPEDIKDLQRVLNTVLTVKPEPNYPRRPPLAVDGAFGFGSTTGMVEVYRELDDKFRETINSRLSDATKSRVGQKDFHIAMSILNEYTRRLRVRLSGPEWQQQFLFSDSLEDLTFPFRIYAQEFMQALKDAGATVEISNTYRPPERAYLMHYCVKIANRWTNAGNVPSFPGVGIDWVHYTNEISVWWAEKMAIAYDIAYPPALRSNHTVGRAIDWYIEWEGTLKIKNLSGRVVEIGSPRNSFDNYRLWDVGATYGVYKLAADPPHWSFDGY</sequence>
<dbReference type="InterPro" id="IPR036365">
    <property type="entry name" value="PGBD-like_sf"/>
</dbReference>
<dbReference type="Gene3D" id="1.10.101.10">
    <property type="entry name" value="PGBD-like superfamily/PGBD"/>
    <property type="match status" value="1"/>
</dbReference>
<dbReference type="Pfam" id="PF01471">
    <property type="entry name" value="PG_binding_1"/>
    <property type="match status" value="1"/>
</dbReference>
<gene>
    <name evidence="2" type="ORF">IQ266_10815</name>
</gene>
<dbReference type="Proteomes" id="UP000625316">
    <property type="component" value="Unassembled WGS sequence"/>
</dbReference>
<proteinExistence type="predicted"/>
<evidence type="ECO:0000313" key="2">
    <source>
        <dbReference type="EMBL" id="MBE9030221.1"/>
    </source>
</evidence>
<dbReference type="AlphaFoldDB" id="A0A928VNZ6"/>
<feature type="domain" description="Peptidoglycan binding-like" evidence="1">
    <location>
        <begin position="26"/>
        <end position="72"/>
    </location>
</feature>
<evidence type="ECO:0000259" key="1">
    <source>
        <dbReference type="Pfam" id="PF01471"/>
    </source>
</evidence>